<keyword evidence="1" id="KW-0813">Transport</keyword>
<keyword evidence="2" id="KW-0812">Transmembrane</keyword>
<dbReference type="InterPro" id="IPR045262">
    <property type="entry name" value="STP/PLT_plant"/>
</dbReference>
<dbReference type="STRING" id="666510.ASAC_1450"/>
<accession>D9PZ68</accession>
<feature type="transmembrane region" description="Helical" evidence="2">
    <location>
        <begin position="367"/>
        <end position="387"/>
    </location>
</feature>
<organism evidence="4 5">
    <name type="scientific">Acidilobus saccharovorans (strain DSM 16705 / JCM 18335 / VKM B-2471 / 345-15)</name>
    <dbReference type="NCBI Taxonomy" id="666510"/>
    <lineage>
        <taxon>Archaea</taxon>
        <taxon>Thermoproteota</taxon>
        <taxon>Thermoprotei</taxon>
        <taxon>Acidilobales</taxon>
        <taxon>Acidilobaceae</taxon>
        <taxon>Acidilobus</taxon>
    </lineage>
</organism>
<dbReference type="Gene3D" id="1.20.1250.20">
    <property type="entry name" value="MFS general substrate transporter like domains"/>
    <property type="match status" value="1"/>
</dbReference>
<evidence type="ECO:0000256" key="2">
    <source>
        <dbReference type="SAM" id="Phobius"/>
    </source>
</evidence>
<feature type="transmembrane region" description="Helical" evidence="2">
    <location>
        <begin position="305"/>
        <end position="327"/>
    </location>
</feature>
<reference evidence="4 5" key="1">
    <citation type="journal article" date="2010" name="Appl. Environ. Microbiol.">
        <title>The genome sequence of the crenarchaeon Acidilobus saccharovorans supports a new order, Acidilobales, and suggests an important ecological role in terrestrial acidic hot springs.</title>
        <authorList>
            <person name="Mardanov A.V."/>
            <person name="Svetlitchnyi V.A."/>
            <person name="Beletsky A.V."/>
            <person name="Prokofeva M.I."/>
            <person name="Bonch-Osmolovskaya E.A."/>
            <person name="Ravin N.V."/>
            <person name="Skryabin K.G."/>
        </authorList>
    </citation>
    <scope>NUCLEOTIDE SEQUENCE [LARGE SCALE GENOMIC DNA]</scope>
    <source>
        <strain evidence="5">DSM 16705 / JCM 18335 / VKM B-2471 / 345-15</strain>
    </source>
</reference>
<proteinExistence type="predicted"/>
<protein>
    <submittedName>
        <fullName evidence="4">Metabolite transporter</fullName>
    </submittedName>
</protein>
<evidence type="ECO:0000256" key="1">
    <source>
        <dbReference type="ARBA" id="ARBA00022448"/>
    </source>
</evidence>
<feature type="transmembrane region" description="Helical" evidence="2">
    <location>
        <begin position="73"/>
        <end position="92"/>
    </location>
</feature>
<feature type="domain" description="Major facilitator superfamily (MFS) profile" evidence="3">
    <location>
        <begin position="1"/>
        <end position="395"/>
    </location>
</feature>
<dbReference type="InterPro" id="IPR036259">
    <property type="entry name" value="MFS_trans_sf"/>
</dbReference>
<feature type="transmembrane region" description="Helical" evidence="2">
    <location>
        <begin position="12"/>
        <end position="35"/>
    </location>
</feature>
<evidence type="ECO:0000313" key="5">
    <source>
        <dbReference type="Proteomes" id="UP000000346"/>
    </source>
</evidence>
<dbReference type="GO" id="GO:0015144">
    <property type="term" value="F:carbohydrate transmembrane transporter activity"/>
    <property type="evidence" value="ECO:0007669"/>
    <property type="project" value="InterPro"/>
</dbReference>
<gene>
    <name evidence="4" type="ordered locus">ASAC_1450</name>
</gene>
<keyword evidence="2" id="KW-0472">Membrane</keyword>
<name>D9PZ68_ACIS3</name>
<evidence type="ECO:0000259" key="3">
    <source>
        <dbReference type="PROSITE" id="PS50850"/>
    </source>
</evidence>
<dbReference type="PANTHER" id="PTHR23500">
    <property type="entry name" value="SOLUTE CARRIER FAMILY 2, FACILITATED GLUCOSE TRANSPORTER"/>
    <property type="match status" value="1"/>
</dbReference>
<dbReference type="KEGG" id="asc:ASAC_1450"/>
<dbReference type="HOGENOM" id="CLU_055959_0_0_2"/>
<feature type="transmembrane region" description="Helical" evidence="2">
    <location>
        <begin position="339"/>
        <end position="361"/>
    </location>
</feature>
<evidence type="ECO:0000313" key="4">
    <source>
        <dbReference type="EMBL" id="ADL19855.1"/>
    </source>
</evidence>
<feature type="transmembrane region" description="Helical" evidence="2">
    <location>
        <begin position="213"/>
        <end position="243"/>
    </location>
</feature>
<dbReference type="Pfam" id="PF07690">
    <property type="entry name" value="MFS_1"/>
    <property type="match status" value="1"/>
</dbReference>
<feature type="transmembrane region" description="Helical" evidence="2">
    <location>
        <begin position="160"/>
        <end position="183"/>
    </location>
</feature>
<dbReference type="PROSITE" id="PS50850">
    <property type="entry name" value="MFS"/>
    <property type="match status" value="1"/>
</dbReference>
<feature type="transmembrane region" description="Helical" evidence="2">
    <location>
        <begin position="249"/>
        <end position="269"/>
    </location>
</feature>
<dbReference type="InParanoid" id="D9PZ68"/>
<keyword evidence="2" id="KW-1133">Transmembrane helix</keyword>
<dbReference type="SUPFAM" id="SSF103473">
    <property type="entry name" value="MFS general substrate transporter"/>
    <property type="match status" value="1"/>
</dbReference>
<sequence length="395" mass="41665">MSGLDSRQGLIVASTTVSMVVYGLVLGLVPVAAIWSSAPSWAVSVMYLTIPVGTLAGNLIIGRLTDIIGRKPSFIVTLALYGVGSLVTLLSVRGSVYVLLAGLAVAQVGLGGEMPAMLAYLAEVIEPRWRAAALILITDVSNLGVLIDGLIMMLYQSSTIPVSVAVDALGAVLGVTIAVILVMRFMMPESPEWQSVPRESRGRVTSPGEGPGIAFRVTALTAFVIATALTYAFLALTIGPYLFPSKTGLLLVLYNVGELVGGPIALAVLPWGRSRGLALVSYLGGAITMAVAAVALGLLRNSFTLFVYILLINGIFGEMAWAARVLLEPLAFPVHYRGTAIAIVRVVPYALYAASVFYLANVTTGEYMLYNVGLWAVGAAAGVAWYLRGPEVYRH</sequence>
<keyword evidence="5" id="KW-1185">Reference proteome</keyword>
<feature type="transmembrane region" description="Helical" evidence="2">
    <location>
        <begin position="41"/>
        <end position="61"/>
    </location>
</feature>
<feature type="transmembrane region" description="Helical" evidence="2">
    <location>
        <begin position="98"/>
        <end position="121"/>
    </location>
</feature>
<dbReference type="InterPro" id="IPR020846">
    <property type="entry name" value="MFS_dom"/>
</dbReference>
<dbReference type="PANTHER" id="PTHR23500:SF357">
    <property type="entry name" value="IP12678P"/>
    <property type="match status" value="1"/>
</dbReference>
<dbReference type="AlphaFoldDB" id="D9PZ68"/>
<dbReference type="EMBL" id="CP001742">
    <property type="protein sequence ID" value="ADL19855.1"/>
    <property type="molecule type" value="Genomic_DNA"/>
</dbReference>
<feature type="transmembrane region" description="Helical" evidence="2">
    <location>
        <begin position="276"/>
        <end position="299"/>
    </location>
</feature>
<dbReference type="Proteomes" id="UP000000346">
    <property type="component" value="Chromosome"/>
</dbReference>
<dbReference type="InterPro" id="IPR011701">
    <property type="entry name" value="MFS"/>
</dbReference>
<dbReference type="eggNOG" id="arCOG02793">
    <property type="taxonomic scope" value="Archaea"/>
</dbReference>